<evidence type="ECO:0000313" key="2">
    <source>
        <dbReference type="Proteomes" id="UP001177021"/>
    </source>
</evidence>
<evidence type="ECO:0000313" key="1">
    <source>
        <dbReference type="EMBL" id="CAJ2634101.1"/>
    </source>
</evidence>
<sequence length="135" mass="15378">MEEGDMETEGNITIPAFLTQKMNTTSTTTTEKSLHVFKGIRRRCRDNDSKEMMLIKEDANEKEEDEEGGDDDREEIERKIHALQRIVPNGESFGVDKLFDETAGYIIALQYQVKALKALTGFFEKLEKDKTKLGG</sequence>
<organism evidence="1 2">
    <name type="scientific">Trifolium pratense</name>
    <name type="common">Red clover</name>
    <dbReference type="NCBI Taxonomy" id="57577"/>
    <lineage>
        <taxon>Eukaryota</taxon>
        <taxon>Viridiplantae</taxon>
        <taxon>Streptophyta</taxon>
        <taxon>Embryophyta</taxon>
        <taxon>Tracheophyta</taxon>
        <taxon>Spermatophyta</taxon>
        <taxon>Magnoliopsida</taxon>
        <taxon>eudicotyledons</taxon>
        <taxon>Gunneridae</taxon>
        <taxon>Pentapetalae</taxon>
        <taxon>rosids</taxon>
        <taxon>fabids</taxon>
        <taxon>Fabales</taxon>
        <taxon>Fabaceae</taxon>
        <taxon>Papilionoideae</taxon>
        <taxon>50 kb inversion clade</taxon>
        <taxon>NPAAA clade</taxon>
        <taxon>Hologalegina</taxon>
        <taxon>IRL clade</taxon>
        <taxon>Trifolieae</taxon>
        <taxon>Trifolium</taxon>
    </lineage>
</organism>
<dbReference type="EMBL" id="CASHSV030000002">
    <property type="protein sequence ID" value="CAJ2634101.1"/>
    <property type="molecule type" value="Genomic_DNA"/>
</dbReference>
<proteinExistence type="predicted"/>
<accession>A0ACB0IP07</accession>
<reference evidence="1" key="1">
    <citation type="submission" date="2023-10" db="EMBL/GenBank/DDBJ databases">
        <authorList>
            <person name="Rodriguez Cubillos JULIANA M."/>
            <person name="De Vega J."/>
        </authorList>
    </citation>
    <scope>NUCLEOTIDE SEQUENCE</scope>
</reference>
<comment type="caution">
    <text evidence="1">The sequence shown here is derived from an EMBL/GenBank/DDBJ whole genome shotgun (WGS) entry which is preliminary data.</text>
</comment>
<dbReference type="Proteomes" id="UP001177021">
    <property type="component" value="Unassembled WGS sequence"/>
</dbReference>
<protein>
    <submittedName>
        <fullName evidence="1">Uncharacterized protein</fullName>
    </submittedName>
</protein>
<gene>
    <name evidence="1" type="ORF">MILVUS5_LOCUS5088</name>
</gene>
<name>A0ACB0IP07_TRIPR</name>
<keyword evidence="2" id="KW-1185">Reference proteome</keyword>